<dbReference type="Proteomes" id="UP000239340">
    <property type="component" value="Plasmid pSfreNXT3a"/>
</dbReference>
<dbReference type="InterPro" id="IPR002321">
    <property type="entry name" value="Cyt_c_II"/>
</dbReference>
<dbReference type="EMBL" id="CP024308">
    <property type="protein sequence ID" value="AUX78493.1"/>
    <property type="molecule type" value="Genomic_DNA"/>
</dbReference>
<gene>
    <name evidence="2" type="ORF">NXT3_PA00202</name>
</gene>
<feature type="signal peptide" evidence="1">
    <location>
        <begin position="1"/>
        <end position="25"/>
    </location>
</feature>
<geneLocation type="plasmid" evidence="3">
    <name>psfrenxt3a</name>
</geneLocation>
<dbReference type="AlphaFoldDB" id="A0A2L0HAI7"/>
<dbReference type="GO" id="GO:0009055">
    <property type="term" value="F:electron transfer activity"/>
    <property type="evidence" value="ECO:0007669"/>
    <property type="project" value="InterPro"/>
</dbReference>
<dbReference type="PROSITE" id="PS51009">
    <property type="entry name" value="CYTCII"/>
    <property type="match status" value="1"/>
</dbReference>
<dbReference type="RefSeq" id="WP_104840190.1">
    <property type="nucleotide sequence ID" value="NZ_CP024308.1"/>
</dbReference>
<keyword evidence="1" id="KW-0732">Signal</keyword>
<evidence type="ECO:0000313" key="3">
    <source>
        <dbReference type="Proteomes" id="UP000239340"/>
    </source>
</evidence>
<dbReference type="GO" id="GO:0005506">
    <property type="term" value="F:iron ion binding"/>
    <property type="evidence" value="ECO:0007669"/>
    <property type="project" value="InterPro"/>
</dbReference>
<protein>
    <submittedName>
        <fullName evidence="2">Cytochrome-c-like protein</fullName>
    </submittedName>
</protein>
<proteinExistence type="predicted"/>
<dbReference type="Gene3D" id="1.20.120.10">
    <property type="entry name" value="Cytochrome c/b562"/>
    <property type="match status" value="1"/>
</dbReference>
<evidence type="ECO:0000313" key="2">
    <source>
        <dbReference type="EMBL" id="AUX78493.1"/>
    </source>
</evidence>
<evidence type="ECO:0000256" key="1">
    <source>
        <dbReference type="SAM" id="SignalP"/>
    </source>
</evidence>
<dbReference type="Pfam" id="PF01322">
    <property type="entry name" value="Cytochrom_C_2"/>
    <property type="match status" value="1"/>
</dbReference>
<sequence>MGPKMVKACGLVLVGAAIAAMSAAAAQGFKSDSIVQERQQDMKAMAAAAKSISAMFNGTSPYDAKAFKAAAETVKAHSGALLSSLFDGPVVAGSKASSNIAAERQTFDKLAVDLGVYASALAVAADRNPDVLSPEMRMQGGDVLMGGPLAKKRTAAQDVSSMAAEHAFHLMLQTCTSCHAKFRVQDEK</sequence>
<accession>A0A2L0HAI7</accession>
<reference evidence="2 3" key="1">
    <citation type="submission" date="2017-10" db="EMBL/GenBank/DDBJ databases">
        <title>Analysis of the genome sequences of Rhizobium populations associated to common bean (phaseolus vulgaris).</title>
        <authorList>
            <person name="Bustos P."/>
            <person name="Santamaria R.I."/>
            <person name="Miranda-Sanchez F."/>
            <person name="Perez-Carrascal O."/>
            <person name="Juarez S."/>
            <person name="Lozano L."/>
            <person name="Martinez-Flores I."/>
            <person name="Vinuesa P."/>
            <person name="Martinez-Romero E."/>
            <person name="Cevallos M.A."/>
            <person name="Romero D."/>
            <person name="Davila G."/>
            <person name="Gonzalez V."/>
        </authorList>
    </citation>
    <scope>NUCLEOTIDE SEQUENCE [LARGE SCALE GENOMIC DNA]</scope>
    <source>
        <strain evidence="2 3">NXT3</strain>
        <plasmid evidence="3">Plasmid psfrenxt3a</plasmid>
    </source>
</reference>
<feature type="chain" id="PRO_5014817581" evidence="1">
    <location>
        <begin position="26"/>
        <end position="188"/>
    </location>
</feature>
<dbReference type="GO" id="GO:0020037">
    <property type="term" value="F:heme binding"/>
    <property type="evidence" value="ECO:0007669"/>
    <property type="project" value="InterPro"/>
</dbReference>
<dbReference type="GO" id="GO:0022900">
    <property type="term" value="P:electron transport chain"/>
    <property type="evidence" value="ECO:0007669"/>
    <property type="project" value="InterPro"/>
</dbReference>
<name>A0A2L0HAI7_RHIFR</name>
<keyword evidence="2" id="KW-0614">Plasmid</keyword>
<dbReference type="InterPro" id="IPR010980">
    <property type="entry name" value="Cyt_c/b562"/>
</dbReference>
<dbReference type="SUPFAM" id="SSF47175">
    <property type="entry name" value="Cytochromes"/>
    <property type="match status" value="1"/>
</dbReference>
<organism evidence="2 3">
    <name type="scientific">Rhizobium fredii</name>
    <name type="common">Sinorhizobium fredii</name>
    <dbReference type="NCBI Taxonomy" id="380"/>
    <lineage>
        <taxon>Bacteria</taxon>
        <taxon>Pseudomonadati</taxon>
        <taxon>Pseudomonadota</taxon>
        <taxon>Alphaproteobacteria</taxon>
        <taxon>Hyphomicrobiales</taxon>
        <taxon>Rhizobiaceae</taxon>
        <taxon>Sinorhizobium/Ensifer group</taxon>
        <taxon>Sinorhizobium</taxon>
    </lineage>
</organism>